<reference evidence="7" key="1">
    <citation type="submission" date="2025-08" db="UniProtKB">
        <authorList>
            <consortium name="RefSeq"/>
        </authorList>
    </citation>
    <scope>IDENTIFICATION</scope>
    <source>
        <tissue evidence="7">Whole organism</tissue>
    </source>
</reference>
<organism evidence="6 7">
    <name type="scientific">Hyalella azteca</name>
    <name type="common">Amphipod</name>
    <dbReference type="NCBI Taxonomy" id="294128"/>
    <lineage>
        <taxon>Eukaryota</taxon>
        <taxon>Metazoa</taxon>
        <taxon>Ecdysozoa</taxon>
        <taxon>Arthropoda</taxon>
        <taxon>Crustacea</taxon>
        <taxon>Multicrustacea</taxon>
        <taxon>Malacostraca</taxon>
        <taxon>Eumalacostraca</taxon>
        <taxon>Peracarida</taxon>
        <taxon>Amphipoda</taxon>
        <taxon>Senticaudata</taxon>
        <taxon>Talitrida</taxon>
        <taxon>Talitroidea</taxon>
        <taxon>Hyalellidae</taxon>
        <taxon>Hyalella</taxon>
    </lineage>
</organism>
<dbReference type="PANTHER" id="PTHR12859:SF0">
    <property type="entry name" value="PRA1 FAMILY PROTEIN"/>
    <property type="match status" value="1"/>
</dbReference>
<dbReference type="Proteomes" id="UP000694843">
    <property type="component" value="Unplaced"/>
</dbReference>
<evidence type="ECO:0000313" key="7">
    <source>
        <dbReference type="RefSeq" id="XP_018022487.1"/>
    </source>
</evidence>
<dbReference type="AlphaFoldDB" id="A0A8B7P9L8"/>
<evidence type="ECO:0000256" key="1">
    <source>
        <dbReference type="ARBA" id="ARBA00004141"/>
    </source>
</evidence>
<evidence type="ECO:0000256" key="3">
    <source>
        <dbReference type="ARBA" id="ARBA00022989"/>
    </source>
</evidence>
<dbReference type="InterPro" id="IPR004895">
    <property type="entry name" value="Prenylated_rab_accept_PRA1"/>
</dbReference>
<keyword evidence="3 5" id="KW-1133">Transmembrane helix</keyword>
<dbReference type="Pfam" id="PF03208">
    <property type="entry name" value="PRA1"/>
    <property type="match status" value="1"/>
</dbReference>
<comment type="subcellular location">
    <subcellularLocation>
        <location evidence="1 5">Membrane</location>
        <topology evidence="1 5">Multi-pass membrane protein</topology>
    </subcellularLocation>
</comment>
<feature type="transmembrane region" description="Helical" evidence="5">
    <location>
        <begin position="68"/>
        <end position="88"/>
    </location>
</feature>
<evidence type="ECO:0000256" key="4">
    <source>
        <dbReference type="ARBA" id="ARBA00023136"/>
    </source>
</evidence>
<comment type="similarity">
    <text evidence="5">Belongs to the PRA1 family.</text>
</comment>
<accession>A0A8B7P9L8</accession>
<dbReference type="GO" id="GO:0016020">
    <property type="term" value="C:membrane"/>
    <property type="evidence" value="ECO:0007669"/>
    <property type="project" value="UniProtKB-SubCell"/>
</dbReference>
<proteinExistence type="inferred from homology"/>
<dbReference type="OrthoDB" id="18213at2759"/>
<protein>
    <recommendedName>
        <fullName evidence="5">PRA1 family protein</fullName>
    </recommendedName>
</protein>
<evidence type="ECO:0000256" key="5">
    <source>
        <dbReference type="RuleBase" id="RU363107"/>
    </source>
</evidence>
<evidence type="ECO:0000313" key="6">
    <source>
        <dbReference type="Proteomes" id="UP000694843"/>
    </source>
</evidence>
<dbReference type="OMA" id="QIPNFKD"/>
<evidence type="ECO:0000256" key="2">
    <source>
        <dbReference type="ARBA" id="ARBA00022692"/>
    </source>
</evidence>
<keyword evidence="6" id="KW-1185">Reference proteome</keyword>
<dbReference type="RefSeq" id="XP_018022487.1">
    <property type="nucleotide sequence ID" value="XM_018166998.2"/>
</dbReference>
<dbReference type="KEGG" id="hazt:108678545"/>
<dbReference type="PANTHER" id="PTHR12859">
    <property type="entry name" value="PRA1 PROTEIN"/>
    <property type="match status" value="1"/>
</dbReference>
<keyword evidence="4 5" id="KW-0472">Membrane</keyword>
<feature type="transmembrane region" description="Helical" evidence="5">
    <location>
        <begin position="44"/>
        <end position="62"/>
    </location>
</feature>
<dbReference type="GeneID" id="108678545"/>
<feature type="transmembrane region" description="Helical" evidence="5">
    <location>
        <begin position="126"/>
        <end position="145"/>
    </location>
</feature>
<sequence>MAEVGEIHPASIRSLDDFLLESARFQIPNFKDIEKWNNRVYQNLLYYQTNYFLTYLVVFLLVSLLHPTKMLCGTMAVAVAGGLFYLLTKNQESAHSFKKNHPLIFVASLFGVAGMVVYLMGSIATFLLGILLPILVIFVHASMRLRNLRNKVLNKLEWTGLRRSPMGVLLETIGWEQEINMEVKRSMEERARDLWSK</sequence>
<feature type="transmembrane region" description="Helical" evidence="5">
    <location>
        <begin position="100"/>
        <end position="120"/>
    </location>
</feature>
<name>A0A8B7P9L8_HYAAZ</name>
<gene>
    <name evidence="7" type="primary">LOC108678545</name>
</gene>
<keyword evidence="2 5" id="KW-0812">Transmembrane</keyword>